<evidence type="ECO:0000313" key="11">
    <source>
        <dbReference type="Proteomes" id="UP000800200"/>
    </source>
</evidence>
<gene>
    <name evidence="10" type="ORF">K469DRAFT_721510</name>
</gene>
<evidence type="ECO:0000256" key="2">
    <source>
        <dbReference type="ARBA" id="ARBA00011010"/>
    </source>
</evidence>
<dbReference type="OrthoDB" id="2130750at2759"/>
<reference evidence="10" key="1">
    <citation type="journal article" date="2020" name="Stud. Mycol.">
        <title>101 Dothideomycetes genomes: a test case for predicting lifestyles and emergence of pathogens.</title>
        <authorList>
            <person name="Haridas S."/>
            <person name="Albert R."/>
            <person name="Binder M."/>
            <person name="Bloem J."/>
            <person name="Labutti K."/>
            <person name="Salamov A."/>
            <person name="Andreopoulos B."/>
            <person name="Baker S."/>
            <person name="Barry K."/>
            <person name="Bills G."/>
            <person name="Bluhm B."/>
            <person name="Cannon C."/>
            <person name="Castanera R."/>
            <person name="Culley D."/>
            <person name="Daum C."/>
            <person name="Ezra D."/>
            <person name="Gonzalez J."/>
            <person name="Henrissat B."/>
            <person name="Kuo A."/>
            <person name="Liang C."/>
            <person name="Lipzen A."/>
            <person name="Lutzoni F."/>
            <person name="Magnuson J."/>
            <person name="Mondo S."/>
            <person name="Nolan M."/>
            <person name="Ohm R."/>
            <person name="Pangilinan J."/>
            <person name="Park H.-J."/>
            <person name="Ramirez L."/>
            <person name="Alfaro M."/>
            <person name="Sun H."/>
            <person name="Tritt A."/>
            <person name="Yoshinaga Y."/>
            <person name="Zwiers L.-H."/>
            <person name="Turgeon B."/>
            <person name="Goodwin S."/>
            <person name="Spatafora J."/>
            <person name="Crous P."/>
            <person name="Grigoriev I."/>
        </authorList>
    </citation>
    <scope>NUCLEOTIDE SEQUENCE</scope>
    <source>
        <strain evidence="10">CBS 207.26</strain>
    </source>
</reference>
<dbReference type="GO" id="GO:0030286">
    <property type="term" value="C:dynein complex"/>
    <property type="evidence" value="ECO:0007669"/>
    <property type="project" value="UniProtKB-KW"/>
</dbReference>
<protein>
    <recommendedName>
        <fullName evidence="9">CAP-Gly domain-containing protein</fullName>
    </recommendedName>
</protein>
<proteinExistence type="inferred from homology"/>
<feature type="compositionally biased region" description="Low complexity" evidence="8">
    <location>
        <begin position="176"/>
        <end position="194"/>
    </location>
</feature>
<evidence type="ECO:0000256" key="5">
    <source>
        <dbReference type="ARBA" id="ARBA00023017"/>
    </source>
</evidence>
<dbReference type="PROSITE" id="PS00845">
    <property type="entry name" value="CAP_GLY_1"/>
    <property type="match status" value="1"/>
</dbReference>
<dbReference type="GO" id="GO:0005874">
    <property type="term" value="C:microtubule"/>
    <property type="evidence" value="ECO:0007669"/>
    <property type="project" value="UniProtKB-KW"/>
</dbReference>
<evidence type="ECO:0000256" key="1">
    <source>
        <dbReference type="ARBA" id="ARBA00004245"/>
    </source>
</evidence>
<evidence type="ECO:0000256" key="6">
    <source>
        <dbReference type="ARBA" id="ARBA00023054"/>
    </source>
</evidence>
<evidence type="ECO:0000259" key="9">
    <source>
        <dbReference type="PROSITE" id="PS50245"/>
    </source>
</evidence>
<evidence type="ECO:0000256" key="4">
    <source>
        <dbReference type="ARBA" id="ARBA00022701"/>
    </source>
</evidence>
<dbReference type="Pfam" id="PF01302">
    <property type="entry name" value="CAP_GLY"/>
    <property type="match status" value="1"/>
</dbReference>
<feature type="region of interest" description="Disordered" evidence="8">
    <location>
        <begin position="76"/>
        <end position="204"/>
    </location>
</feature>
<accession>A0A6A6EFV7</accession>
<evidence type="ECO:0000256" key="8">
    <source>
        <dbReference type="SAM" id="MobiDB-lite"/>
    </source>
</evidence>
<keyword evidence="11" id="KW-1185">Reference proteome</keyword>
<feature type="compositionally biased region" description="Low complexity" evidence="8">
    <location>
        <begin position="105"/>
        <end position="125"/>
    </location>
</feature>
<feature type="compositionally biased region" description="Polar residues" evidence="8">
    <location>
        <begin position="1013"/>
        <end position="1023"/>
    </location>
</feature>
<dbReference type="InterPro" id="IPR036859">
    <property type="entry name" value="CAP-Gly_dom_sf"/>
</dbReference>
<feature type="compositionally biased region" description="Basic and acidic residues" evidence="8">
    <location>
        <begin position="994"/>
        <end position="1008"/>
    </location>
</feature>
<evidence type="ECO:0000313" key="10">
    <source>
        <dbReference type="EMBL" id="KAF2190604.1"/>
    </source>
</evidence>
<dbReference type="PANTHER" id="PTHR18916">
    <property type="entry name" value="DYNACTIN 1-RELATED MICROTUBULE-BINDING"/>
    <property type="match status" value="1"/>
</dbReference>
<feature type="compositionally biased region" description="Pro residues" evidence="8">
    <location>
        <begin position="78"/>
        <end position="97"/>
    </location>
</feature>
<dbReference type="Proteomes" id="UP000800200">
    <property type="component" value="Unassembled WGS sequence"/>
</dbReference>
<dbReference type="PROSITE" id="PS50245">
    <property type="entry name" value="CAP_GLY_2"/>
    <property type="match status" value="1"/>
</dbReference>
<comment type="similarity">
    <text evidence="2">Belongs to the dynactin 150 kDa subunit family.</text>
</comment>
<feature type="region of interest" description="Disordered" evidence="8">
    <location>
        <begin position="982"/>
        <end position="1035"/>
    </location>
</feature>
<name>A0A6A6EFV7_9PEZI</name>
<sequence>MAEFKIGQTVEINDGRKGVVKFIGDIHVADGQFLGIELPTPAGKNDGSVKGERYFECAANHGLFVRPSGIARVLQQPAPKPASKPQPKPTAQPPKPRPSSIGIGKSALKPTPATKPAAPTSTAASNPNRLSRPSIAPPSMISKAPSRKSSVPSTGSVSTASATRRTSTLFNPPPKSTTALRSISSSSTTQPPKSTLKDTNVDNLETKIRHLEKQHGEHREKLKKLDTLQQERDRFEGIIQKLQSKCQAFHSDNSELKTQLKKAEAEVERLSRDEQEHESILELATLDREMAEEKAEAAEAESDMLKQRLEEQELELDILRSEAEMYTKDMSEEDREAAGFYRLQSEYDRVKDALLLLREVTQQTEAQLRGDIQNLEKDLVEFDRCRQGNGELKARLADREEIISDLRQQLDAAAEWEDMVEELSDQNQHFKEQLAEKDLAISDLENIKELNDELERHHVEHEAELREELEARDVELAEHARKVAQQDAAIADQGLLLSKFRDLVVDLQGKMSNVESSKMMSEEQTKDVTNRFNEVMDLNRKLRNAAAVTIGTTITAGLQKLGAEESREELDIVKHYLPESADRYHSDALRAYFRFKRVGFKSLLIHGLVKNQELNRSDMEASDIPNDDLLRYEILQQLTELSLHSERAWSSISSCTLVQFDIFGPAFHDLEPVERTLDFYLECLKKDEVKHEEVIDQLRRSLFVMETVSEQHADTLDARPEDEYILRVSMIKLNMEALEAVFRAVKSYLQTLDLADNETVDLIGRFSSPMNEIRQNAMVAEKLLRALQTLRADSLYPRSLGWSLDDVFDQDTNAQQLVQTARKFAREYIRFVSTTTKDHEGPVSARDLANQLLAMQSSYFPNDDISSVGMLQAKLNYWHDHASNLMNNVEIQHGPAPWILKAQEIEAAKKQTAEVDEKLRRLTLEHQTTVLQIREREEIIDTKELEIEHLKAKHREAATKVEDLERLQSELKQAESERRRLQQEIKTQQAEIQSLKERPLAPERHDPVEVQPATASAANNTQSDRVEPPRGQNGTFTTFVQALSNENHWLRRRENREMFSINLRATLNRMREARIAKEKKAARLAQRKADDILGITLRMEKLDLKPSKAPKASVTDVKSVLDPKRSAPSLDVPTLIRPRSRPPILLTPLKSPLGWQPLTSTPASHISEMEDWTFEDLSPVSEEFPGDGDEELEGFSELGEITLHAIVERATWRN</sequence>
<keyword evidence="4" id="KW-0493">Microtubule</keyword>
<dbReference type="InterPro" id="IPR000938">
    <property type="entry name" value="CAP-Gly_domain"/>
</dbReference>
<feature type="compositionally biased region" description="Low complexity" evidence="8">
    <location>
        <begin position="147"/>
        <end position="168"/>
    </location>
</feature>
<dbReference type="InterPro" id="IPR022157">
    <property type="entry name" value="Dynactin"/>
</dbReference>
<dbReference type="SUPFAM" id="SSF74924">
    <property type="entry name" value="Cap-Gly domain"/>
    <property type="match status" value="1"/>
</dbReference>
<organism evidence="10 11">
    <name type="scientific">Zopfia rhizophila CBS 207.26</name>
    <dbReference type="NCBI Taxonomy" id="1314779"/>
    <lineage>
        <taxon>Eukaryota</taxon>
        <taxon>Fungi</taxon>
        <taxon>Dikarya</taxon>
        <taxon>Ascomycota</taxon>
        <taxon>Pezizomycotina</taxon>
        <taxon>Dothideomycetes</taxon>
        <taxon>Dothideomycetes incertae sedis</taxon>
        <taxon>Zopfiaceae</taxon>
        <taxon>Zopfia</taxon>
    </lineage>
</organism>
<keyword evidence="6" id="KW-0175">Coiled coil</keyword>
<comment type="subcellular location">
    <subcellularLocation>
        <location evidence="1">Cytoplasm</location>
        <location evidence="1">Cytoskeleton</location>
    </subcellularLocation>
</comment>
<keyword evidence="5" id="KW-0243">Dynein</keyword>
<evidence type="ECO:0000256" key="7">
    <source>
        <dbReference type="ARBA" id="ARBA00023212"/>
    </source>
</evidence>
<dbReference type="SUPFAM" id="SSF57997">
    <property type="entry name" value="Tropomyosin"/>
    <property type="match status" value="1"/>
</dbReference>
<dbReference type="Gene3D" id="2.30.30.190">
    <property type="entry name" value="CAP Gly-rich-like domain"/>
    <property type="match status" value="1"/>
</dbReference>
<keyword evidence="3" id="KW-0963">Cytoplasm</keyword>
<dbReference type="Pfam" id="PF12455">
    <property type="entry name" value="Dynactin"/>
    <property type="match status" value="1"/>
</dbReference>
<feature type="compositionally biased region" description="Basic and acidic residues" evidence="8">
    <location>
        <begin position="195"/>
        <end position="204"/>
    </location>
</feature>
<feature type="domain" description="CAP-Gly" evidence="9">
    <location>
        <begin position="24"/>
        <end position="66"/>
    </location>
</feature>
<dbReference type="SMART" id="SM01052">
    <property type="entry name" value="CAP_GLY"/>
    <property type="match status" value="1"/>
</dbReference>
<dbReference type="AlphaFoldDB" id="A0A6A6EFV7"/>
<dbReference type="EMBL" id="ML994618">
    <property type="protein sequence ID" value="KAF2190604.1"/>
    <property type="molecule type" value="Genomic_DNA"/>
</dbReference>
<evidence type="ECO:0000256" key="3">
    <source>
        <dbReference type="ARBA" id="ARBA00022490"/>
    </source>
</evidence>
<keyword evidence="7" id="KW-0206">Cytoskeleton</keyword>